<protein>
    <submittedName>
        <fullName evidence="2">Uncharacterized protein</fullName>
    </submittedName>
</protein>
<dbReference type="EnsemblPlants" id="KQL24196">
    <property type="protein sequence ID" value="KQL24196"/>
    <property type="gene ID" value="SETIT_031709mg"/>
</dbReference>
<keyword evidence="1" id="KW-1133">Transmembrane helix</keyword>
<evidence type="ECO:0000313" key="3">
    <source>
        <dbReference type="Proteomes" id="UP000004995"/>
    </source>
</evidence>
<name>K3ZYM7_SETIT</name>
<dbReference type="EMBL" id="AGNK02001022">
    <property type="status" value="NOT_ANNOTATED_CDS"/>
    <property type="molecule type" value="Genomic_DNA"/>
</dbReference>
<keyword evidence="3" id="KW-1185">Reference proteome</keyword>
<organism evidence="2 3">
    <name type="scientific">Setaria italica</name>
    <name type="common">Foxtail millet</name>
    <name type="synonym">Panicum italicum</name>
    <dbReference type="NCBI Taxonomy" id="4555"/>
    <lineage>
        <taxon>Eukaryota</taxon>
        <taxon>Viridiplantae</taxon>
        <taxon>Streptophyta</taxon>
        <taxon>Embryophyta</taxon>
        <taxon>Tracheophyta</taxon>
        <taxon>Spermatophyta</taxon>
        <taxon>Magnoliopsida</taxon>
        <taxon>Liliopsida</taxon>
        <taxon>Poales</taxon>
        <taxon>Poaceae</taxon>
        <taxon>PACMAD clade</taxon>
        <taxon>Panicoideae</taxon>
        <taxon>Panicodae</taxon>
        <taxon>Paniceae</taxon>
        <taxon>Cenchrinae</taxon>
        <taxon>Setaria</taxon>
    </lineage>
</organism>
<feature type="transmembrane region" description="Helical" evidence="1">
    <location>
        <begin position="12"/>
        <end position="33"/>
    </location>
</feature>
<sequence>MTVQLRPLLDTIFFYKLHCTVQFLLLTVATFLAPRYHNFGKFPDIVLQAATFLFRRIVNRDFPGCPFRQVMSTTSSHGSR</sequence>
<keyword evidence="1" id="KW-0812">Transmembrane</keyword>
<evidence type="ECO:0000256" key="1">
    <source>
        <dbReference type="SAM" id="Phobius"/>
    </source>
</evidence>
<accession>K3ZYM7</accession>
<dbReference type="HOGENOM" id="CLU_2594327_0_0_1"/>
<dbReference type="Proteomes" id="UP000004995">
    <property type="component" value="Unassembled WGS sequence"/>
</dbReference>
<dbReference type="AlphaFoldDB" id="K3ZYM7"/>
<proteinExistence type="predicted"/>
<dbReference type="InParanoid" id="K3ZYM7"/>
<keyword evidence="1" id="KW-0472">Membrane</keyword>
<reference evidence="2" key="2">
    <citation type="submission" date="2018-08" db="UniProtKB">
        <authorList>
            <consortium name="EnsemblPlants"/>
        </authorList>
    </citation>
    <scope>IDENTIFICATION</scope>
    <source>
        <strain evidence="2">Yugu1</strain>
    </source>
</reference>
<dbReference type="Gramene" id="KQL24196">
    <property type="protein sequence ID" value="KQL24196"/>
    <property type="gene ID" value="SETIT_031709mg"/>
</dbReference>
<reference evidence="3" key="1">
    <citation type="journal article" date="2012" name="Nat. Biotechnol.">
        <title>Reference genome sequence of the model plant Setaria.</title>
        <authorList>
            <person name="Bennetzen J.L."/>
            <person name="Schmutz J."/>
            <person name="Wang H."/>
            <person name="Percifield R."/>
            <person name="Hawkins J."/>
            <person name="Pontaroli A.C."/>
            <person name="Estep M."/>
            <person name="Feng L."/>
            <person name="Vaughn J.N."/>
            <person name="Grimwood J."/>
            <person name="Jenkins J."/>
            <person name="Barry K."/>
            <person name="Lindquist E."/>
            <person name="Hellsten U."/>
            <person name="Deshpande S."/>
            <person name="Wang X."/>
            <person name="Wu X."/>
            <person name="Mitros T."/>
            <person name="Triplett J."/>
            <person name="Yang X."/>
            <person name="Ye C.Y."/>
            <person name="Mauro-Herrera M."/>
            <person name="Wang L."/>
            <person name="Li P."/>
            <person name="Sharma M."/>
            <person name="Sharma R."/>
            <person name="Ronald P.C."/>
            <person name="Panaud O."/>
            <person name="Kellogg E.A."/>
            <person name="Brutnell T.P."/>
            <person name="Doust A.N."/>
            <person name="Tuskan G.A."/>
            <person name="Rokhsar D."/>
            <person name="Devos K.M."/>
        </authorList>
    </citation>
    <scope>NUCLEOTIDE SEQUENCE [LARGE SCALE GENOMIC DNA]</scope>
    <source>
        <strain evidence="3">cv. Yugu1</strain>
    </source>
</reference>
<evidence type="ECO:0000313" key="2">
    <source>
        <dbReference type="EnsemblPlants" id="KQL24196"/>
    </source>
</evidence>